<protein>
    <submittedName>
        <fullName evidence="2">Uncharacterized protein</fullName>
    </submittedName>
</protein>
<feature type="region of interest" description="Disordered" evidence="1">
    <location>
        <begin position="57"/>
        <end position="117"/>
    </location>
</feature>
<dbReference type="AlphaFoldDB" id="A0AA36H7S3"/>
<organism evidence="2 3">
    <name type="scientific">Cylicocyclus nassatus</name>
    <name type="common">Nematode worm</name>
    <dbReference type="NCBI Taxonomy" id="53992"/>
    <lineage>
        <taxon>Eukaryota</taxon>
        <taxon>Metazoa</taxon>
        <taxon>Ecdysozoa</taxon>
        <taxon>Nematoda</taxon>
        <taxon>Chromadorea</taxon>
        <taxon>Rhabditida</taxon>
        <taxon>Rhabditina</taxon>
        <taxon>Rhabditomorpha</taxon>
        <taxon>Strongyloidea</taxon>
        <taxon>Strongylidae</taxon>
        <taxon>Cylicocyclus</taxon>
    </lineage>
</organism>
<dbReference type="Proteomes" id="UP001176961">
    <property type="component" value="Unassembled WGS sequence"/>
</dbReference>
<reference evidence="2" key="1">
    <citation type="submission" date="2023-07" db="EMBL/GenBank/DDBJ databases">
        <authorList>
            <consortium name="CYATHOMIX"/>
        </authorList>
    </citation>
    <scope>NUCLEOTIDE SEQUENCE</scope>
    <source>
        <strain evidence="2">N/A</strain>
    </source>
</reference>
<dbReference type="EMBL" id="CATQJL010000316">
    <property type="protein sequence ID" value="CAJ0605351.1"/>
    <property type="molecule type" value="Genomic_DNA"/>
</dbReference>
<comment type="caution">
    <text evidence="2">The sequence shown here is derived from an EMBL/GenBank/DDBJ whole genome shotgun (WGS) entry which is preliminary data.</text>
</comment>
<evidence type="ECO:0000256" key="1">
    <source>
        <dbReference type="SAM" id="MobiDB-lite"/>
    </source>
</evidence>
<proteinExistence type="predicted"/>
<evidence type="ECO:0000313" key="3">
    <source>
        <dbReference type="Proteomes" id="UP001176961"/>
    </source>
</evidence>
<name>A0AA36H7S3_CYLNA</name>
<feature type="compositionally biased region" description="Polar residues" evidence="1">
    <location>
        <begin position="72"/>
        <end position="82"/>
    </location>
</feature>
<evidence type="ECO:0000313" key="2">
    <source>
        <dbReference type="EMBL" id="CAJ0605351.1"/>
    </source>
</evidence>
<gene>
    <name evidence="2" type="ORF">CYNAS_LOCUS17334</name>
</gene>
<accession>A0AA36H7S3</accession>
<sequence>MALKDEIKFEKEVDRIEAELGDDHLVRMLRYLTTSSPDASQGLLDLHFECRNVLSKLPPMKGEADNAKKRTQGTINNRQSTVPAPPRPNRVKTEKPRIMLTKRTNSIPMNTQKNIAT</sequence>
<keyword evidence="3" id="KW-1185">Reference proteome</keyword>
<feature type="compositionally biased region" description="Polar residues" evidence="1">
    <location>
        <begin position="102"/>
        <end position="117"/>
    </location>
</feature>